<dbReference type="InterPro" id="IPR017896">
    <property type="entry name" value="4Fe4S_Fe-S-bd"/>
</dbReference>
<dbReference type="PROSITE" id="PS51379">
    <property type="entry name" value="4FE4S_FER_2"/>
    <property type="match status" value="2"/>
</dbReference>
<organism evidence="6 7">
    <name type="scientific">Desulfuromusa kysingii</name>
    <dbReference type="NCBI Taxonomy" id="37625"/>
    <lineage>
        <taxon>Bacteria</taxon>
        <taxon>Pseudomonadati</taxon>
        <taxon>Thermodesulfobacteriota</taxon>
        <taxon>Desulfuromonadia</taxon>
        <taxon>Desulfuromonadales</taxon>
        <taxon>Geopsychrobacteraceae</taxon>
        <taxon>Desulfuromusa</taxon>
    </lineage>
</organism>
<evidence type="ECO:0000313" key="7">
    <source>
        <dbReference type="Proteomes" id="UP000199409"/>
    </source>
</evidence>
<evidence type="ECO:0000256" key="4">
    <source>
        <dbReference type="ARBA" id="ARBA00023014"/>
    </source>
</evidence>
<dbReference type="SUPFAM" id="SSF54862">
    <property type="entry name" value="4Fe-4S ferredoxins"/>
    <property type="match status" value="1"/>
</dbReference>
<reference evidence="6 7" key="1">
    <citation type="submission" date="2016-10" db="EMBL/GenBank/DDBJ databases">
        <authorList>
            <person name="de Groot N.N."/>
        </authorList>
    </citation>
    <scope>NUCLEOTIDE SEQUENCE [LARGE SCALE GENOMIC DNA]</scope>
    <source>
        <strain evidence="6 7">DSM 7343</strain>
    </source>
</reference>
<sequence>MIFLLSFLKGFFMRIIVDQTLCCGHAACVKICPENAISLIAGKATIDASKCTVDGLCIPACPHGAIEYDDDYAGGVGCGF</sequence>
<dbReference type="RefSeq" id="WP_092348542.1">
    <property type="nucleotide sequence ID" value="NZ_FNQN01000007.1"/>
</dbReference>
<proteinExistence type="predicted"/>
<dbReference type="GO" id="GO:0046872">
    <property type="term" value="F:metal ion binding"/>
    <property type="evidence" value="ECO:0007669"/>
    <property type="project" value="UniProtKB-KW"/>
</dbReference>
<name>A0A1H4BWR3_9BACT</name>
<evidence type="ECO:0000313" key="6">
    <source>
        <dbReference type="EMBL" id="SEA52578.1"/>
    </source>
</evidence>
<keyword evidence="2" id="KW-0479">Metal-binding</keyword>
<dbReference type="STRING" id="37625.SAMN05660420_02317"/>
<dbReference type="EMBL" id="FNQN01000007">
    <property type="protein sequence ID" value="SEA52578.1"/>
    <property type="molecule type" value="Genomic_DNA"/>
</dbReference>
<gene>
    <name evidence="6" type="ORF">SAMN05660420_02317</name>
</gene>
<dbReference type="Proteomes" id="UP000199409">
    <property type="component" value="Unassembled WGS sequence"/>
</dbReference>
<keyword evidence="1" id="KW-0004">4Fe-4S</keyword>
<dbReference type="AlphaFoldDB" id="A0A1H4BWR3"/>
<keyword evidence="7" id="KW-1185">Reference proteome</keyword>
<protein>
    <submittedName>
        <fullName evidence="6">4Fe-4S binding domain-containing protein</fullName>
    </submittedName>
</protein>
<evidence type="ECO:0000256" key="3">
    <source>
        <dbReference type="ARBA" id="ARBA00023004"/>
    </source>
</evidence>
<evidence type="ECO:0000259" key="5">
    <source>
        <dbReference type="PROSITE" id="PS51379"/>
    </source>
</evidence>
<keyword evidence="3" id="KW-0408">Iron</keyword>
<dbReference type="PANTHER" id="PTHR43687:SF1">
    <property type="entry name" value="FERREDOXIN III"/>
    <property type="match status" value="1"/>
</dbReference>
<dbReference type="InterPro" id="IPR050572">
    <property type="entry name" value="Fe-S_Ferredoxin"/>
</dbReference>
<evidence type="ECO:0000256" key="2">
    <source>
        <dbReference type="ARBA" id="ARBA00022723"/>
    </source>
</evidence>
<dbReference type="GO" id="GO:0051539">
    <property type="term" value="F:4 iron, 4 sulfur cluster binding"/>
    <property type="evidence" value="ECO:0007669"/>
    <property type="project" value="UniProtKB-KW"/>
</dbReference>
<dbReference type="OrthoDB" id="9804603at2"/>
<evidence type="ECO:0000256" key="1">
    <source>
        <dbReference type="ARBA" id="ARBA00022485"/>
    </source>
</evidence>
<dbReference type="Pfam" id="PF00037">
    <property type="entry name" value="Fer4"/>
    <property type="match status" value="1"/>
</dbReference>
<accession>A0A1H4BWR3</accession>
<keyword evidence="4" id="KW-0411">Iron-sulfur</keyword>
<feature type="domain" description="4Fe-4S ferredoxin-type" evidence="5">
    <location>
        <begin position="42"/>
        <end position="71"/>
    </location>
</feature>
<dbReference type="Gene3D" id="3.30.70.20">
    <property type="match status" value="2"/>
</dbReference>
<dbReference type="PANTHER" id="PTHR43687">
    <property type="entry name" value="ADENYLYLSULFATE REDUCTASE, BETA SUBUNIT"/>
    <property type="match status" value="1"/>
</dbReference>
<feature type="domain" description="4Fe-4S ferredoxin-type" evidence="5">
    <location>
        <begin position="13"/>
        <end position="39"/>
    </location>
</feature>